<dbReference type="Pfam" id="PF19775">
    <property type="entry name" value="DUF6261"/>
    <property type="match status" value="1"/>
</dbReference>
<dbReference type="RefSeq" id="WP_345258521.1">
    <property type="nucleotide sequence ID" value="NZ_BAABGY010000026.1"/>
</dbReference>
<sequence>MLVRIETRDLHNAEAVAFNKRLLARIVSSDPFPAPFAAALDTFREHTEGMDALIQKAPFSRYTDDLQAADALRDRYTVGLFTLCTGYTYSENEAQAAAANLLLEGLKPYGSATELTTANYSKATTLVENLVRDLRARPDLADALRLLGLNGLLNALTEANSKFRELQESRTDDEMNGPDADALVLLRRDAAKAYTALMKGLESAYHYTGGAEPWLGIVAGVNQVTEEVAETLARRKGVAAAKAPAAS</sequence>
<dbReference type="Proteomes" id="UP001501725">
    <property type="component" value="Unassembled WGS sequence"/>
</dbReference>
<evidence type="ECO:0000313" key="2">
    <source>
        <dbReference type="Proteomes" id="UP001501725"/>
    </source>
</evidence>
<evidence type="ECO:0000313" key="1">
    <source>
        <dbReference type="EMBL" id="GAA4345275.1"/>
    </source>
</evidence>
<comment type="caution">
    <text evidence="1">The sequence shown here is derived from an EMBL/GenBank/DDBJ whole genome shotgun (WGS) entry which is preliminary data.</text>
</comment>
<name>A0ABP8HVG5_9BACT</name>
<accession>A0ABP8HVG5</accession>
<keyword evidence="2" id="KW-1185">Reference proteome</keyword>
<gene>
    <name evidence="1" type="ORF">GCM10023184_47070</name>
</gene>
<protein>
    <submittedName>
        <fullName evidence="1">Uncharacterized protein</fullName>
    </submittedName>
</protein>
<reference evidence="2" key="1">
    <citation type="journal article" date="2019" name="Int. J. Syst. Evol. Microbiol.">
        <title>The Global Catalogue of Microorganisms (GCM) 10K type strain sequencing project: providing services to taxonomists for standard genome sequencing and annotation.</title>
        <authorList>
            <consortium name="The Broad Institute Genomics Platform"/>
            <consortium name="The Broad Institute Genome Sequencing Center for Infectious Disease"/>
            <person name="Wu L."/>
            <person name="Ma J."/>
        </authorList>
    </citation>
    <scope>NUCLEOTIDE SEQUENCE [LARGE SCALE GENOMIC DNA]</scope>
    <source>
        <strain evidence="2">JCM 17919</strain>
    </source>
</reference>
<proteinExistence type="predicted"/>
<organism evidence="1 2">
    <name type="scientific">Flaviaesturariibacter amylovorans</name>
    <dbReference type="NCBI Taxonomy" id="1084520"/>
    <lineage>
        <taxon>Bacteria</taxon>
        <taxon>Pseudomonadati</taxon>
        <taxon>Bacteroidota</taxon>
        <taxon>Chitinophagia</taxon>
        <taxon>Chitinophagales</taxon>
        <taxon>Chitinophagaceae</taxon>
        <taxon>Flaviaestuariibacter</taxon>
    </lineage>
</organism>
<dbReference type="EMBL" id="BAABGY010000026">
    <property type="protein sequence ID" value="GAA4345275.1"/>
    <property type="molecule type" value="Genomic_DNA"/>
</dbReference>
<dbReference type="InterPro" id="IPR046228">
    <property type="entry name" value="DUF6261"/>
</dbReference>